<evidence type="ECO:0000313" key="1">
    <source>
        <dbReference type="EMBL" id="NNH37847.1"/>
    </source>
</evidence>
<dbReference type="EMBL" id="JABERH010000008">
    <property type="protein sequence ID" value="NNH37847.1"/>
    <property type="molecule type" value="Genomic_DNA"/>
</dbReference>
<dbReference type="InterPro" id="IPR021352">
    <property type="entry name" value="DUF2971"/>
</dbReference>
<organism evidence="1 2">
    <name type="scientific">Acinetobacter terrae</name>
    <dbReference type="NCBI Taxonomy" id="2731247"/>
    <lineage>
        <taxon>Bacteria</taxon>
        <taxon>Pseudomonadati</taxon>
        <taxon>Pseudomonadota</taxon>
        <taxon>Gammaproteobacteria</taxon>
        <taxon>Moraxellales</taxon>
        <taxon>Moraxellaceae</taxon>
        <taxon>Acinetobacter</taxon>
        <taxon>Acinetobacter Taxon 24</taxon>
    </lineage>
</organism>
<dbReference type="Proteomes" id="UP000532147">
    <property type="component" value="Unassembled WGS sequence"/>
</dbReference>
<reference evidence="1 2" key="1">
    <citation type="submission" date="2020-04" db="EMBL/GenBank/DDBJ databases">
        <title>Acinetobacter Taxon 24.</title>
        <authorList>
            <person name="Nemec A."/>
            <person name="Radolfova-Krizova L."/>
            <person name="Higgins P.G."/>
            <person name="Spanelova P."/>
        </authorList>
    </citation>
    <scope>NUCLEOTIDE SEQUENCE [LARGE SCALE GENOMIC DNA]</scope>
    <source>
        <strain evidence="1 2">ANC 4280</strain>
    </source>
</reference>
<dbReference type="RefSeq" id="WP_171533943.1">
    <property type="nucleotide sequence ID" value="NZ_JABERH010000008.1"/>
</dbReference>
<protein>
    <submittedName>
        <fullName evidence="1">DUF2971 domain-containing protein</fullName>
    </submittedName>
</protein>
<dbReference type="AlphaFoldDB" id="A0A8E4FBW9"/>
<dbReference type="Pfam" id="PF11185">
    <property type="entry name" value="DUF2971"/>
    <property type="match status" value="1"/>
</dbReference>
<evidence type="ECO:0000313" key="2">
    <source>
        <dbReference type="Proteomes" id="UP000532147"/>
    </source>
</evidence>
<comment type="caution">
    <text evidence="1">The sequence shown here is derived from an EMBL/GenBank/DDBJ whole genome shotgun (WGS) entry which is preliminary data.</text>
</comment>
<sequence length="283" mass="33306">MLNLIQNYPFQYQDENYFYLYRHMSFEDYYVSGIKNSTLYFSSPANFNDPFDSSFALAEQPTKDFHKKILKNLGVQANPAQQILNRKKSQKLLDQSFREGSFFEERFKKVGIICLNHHPLSILMWSHYANYHKGFLIELKFPKDSKKLESLDYLPFPVTYSAEFPRGNIDNFDEIQVYKMLYTKSQDWAYEHEFRILATGFKSTDDQLRIYEYPKSWLTSIILGCKTSKIDADRIRCAVNALTAKTNQKIKIYEAQKCLNSFALTVPNHPRLDVLGKSKRKKK</sequence>
<accession>A0A8E4FBW9</accession>
<gene>
    <name evidence="1" type="ORF">HLH11_04105</name>
</gene>
<name>A0A8E4FBW9_9GAMM</name>
<proteinExistence type="predicted"/>